<dbReference type="Proteomes" id="UP000242205">
    <property type="component" value="Chromosome"/>
</dbReference>
<organism evidence="2 3">
    <name type="scientific">Pseudazoarcus pumilus</name>
    <dbReference type="NCBI Taxonomy" id="2067960"/>
    <lineage>
        <taxon>Bacteria</taxon>
        <taxon>Pseudomonadati</taxon>
        <taxon>Pseudomonadota</taxon>
        <taxon>Betaproteobacteria</taxon>
        <taxon>Rhodocyclales</taxon>
        <taxon>Zoogloeaceae</taxon>
        <taxon>Pseudazoarcus</taxon>
    </lineage>
</organism>
<reference evidence="2 3" key="1">
    <citation type="submission" date="2018-01" db="EMBL/GenBank/DDBJ databases">
        <authorList>
            <person name="Fu G.-Y."/>
        </authorList>
    </citation>
    <scope>NUCLEOTIDE SEQUENCE [LARGE SCALE GENOMIC DNA]</scope>
    <source>
        <strain evidence="2 3">SY39</strain>
    </source>
</reference>
<keyword evidence="3" id="KW-1185">Reference proteome</keyword>
<evidence type="ECO:0000256" key="1">
    <source>
        <dbReference type="SAM" id="Phobius"/>
    </source>
</evidence>
<feature type="transmembrane region" description="Helical" evidence="1">
    <location>
        <begin position="20"/>
        <end position="40"/>
    </location>
</feature>
<dbReference type="RefSeq" id="WP_102247549.1">
    <property type="nucleotide sequence ID" value="NZ_CP025682.1"/>
</dbReference>
<dbReference type="EMBL" id="CP025682">
    <property type="protein sequence ID" value="AUN95501.1"/>
    <property type="molecule type" value="Genomic_DNA"/>
</dbReference>
<feature type="transmembrane region" description="Helical" evidence="1">
    <location>
        <begin position="47"/>
        <end position="69"/>
    </location>
</feature>
<sequence>METPPTIFGLTVAEFEAISLKVLLTALILYMLFIIGNLAWKSKAGKYGTVWLFVALGVGFLGFVAKPLIQRFLGIE</sequence>
<dbReference type="AlphaFoldDB" id="A0A2I6S8F7"/>
<dbReference type="OrthoDB" id="5625617at2"/>
<dbReference type="InterPro" id="IPR021249">
    <property type="entry name" value="DUF2788"/>
</dbReference>
<name>A0A2I6S8F7_9RHOO</name>
<proteinExistence type="predicted"/>
<keyword evidence="1" id="KW-0812">Transmembrane</keyword>
<keyword evidence="1" id="KW-0472">Membrane</keyword>
<protein>
    <submittedName>
        <fullName evidence="2">DUF2788 domain-containing protein</fullName>
    </submittedName>
</protein>
<evidence type="ECO:0000313" key="2">
    <source>
        <dbReference type="EMBL" id="AUN95501.1"/>
    </source>
</evidence>
<dbReference type="Pfam" id="PF10981">
    <property type="entry name" value="DUF2788"/>
    <property type="match status" value="1"/>
</dbReference>
<accession>A0A2I6S8F7</accession>
<evidence type="ECO:0000313" key="3">
    <source>
        <dbReference type="Proteomes" id="UP000242205"/>
    </source>
</evidence>
<dbReference type="KEGG" id="atw:C0099_11530"/>
<gene>
    <name evidence="2" type="ORF">C0099_11530</name>
</gene>
<keyword evidence="1" id="KW-1133">Transmembrane helix</keyword>